<organism evidence="5 6">
    <name type="scientific">Molorchus minor</name>
    <dbReference type="NCBI Taxonomy" id="1323400"/>
    <lineage>
        <taxon>Eukaryota</taxon>
        <taxon>Metazoa</taxon>
        <taxon>Ecdysozoa</taxon>
        <taxon>Arthropoda</taxon>
        <taxon>Hexapoda</taxon>
        <taxon>Insecta</taxon>
        <taxon>Pterygota</taxon>
        <taxon>Neoptera</taxon>
        <taxon>Endopterygota</taxon>
        <taxon>Coleoptera</taxon>
        <taxon>Polyphaga</taxon>
        <taxon>Cucujiformia</taxon>
        <taxon>Chrysomeloidea</taxon>
        <taxon>Cerambycidae</taxon>
        <taxon>Lamiinae</taxon>
        <taxon>Monochamini</taxon>
        <taxon>Molorchus</taxon>
    </lineage>
</organism>
<name>A0ABQ9J602_9CUCU</name>
<dbReference type="Pfam" id="PF05761">
    <property type="entry name" value="5_nucleotid"/>
    <property type="match status" value="1"/>
</dbReference>
<evidence type="ECO:0000256" key="3">
    <source>
        <dbReference type="ARBA" id="ARBA00022801"/>
    </source>
</evidence>
<accession>A0ABQ9J602</accession>
<gene>
    <name evidence="5" type="ORF">NQ317_005373</name>
</gene>
<evidence type="ECO:0000256" key="1">
    <source>
        <dbReference type="ARBA" id="ARBA00009589"/>
    </source>
</evidence>
<proteinExistence type="inferred from homology"/>
<keyword evidence="3" id="KW-0378">Hydrolase</keyword>
<evidence type="ECO:0000256" key="4">
    <source>
        <dbReference type="ARBA" id="ARBA00022842"/>
    </source>
</evidence>
<dbReference type="EMBL" id="JAPWTJ010001194">
    <property type="protein sequence ID" value="KAJ8973332.1"/>
    <property type="molecule type" value="Genomic_DNA"/>
</dbReference>
<dbReference type="InterPro" id="IPR008380">
    <property type="entry name" value="HAD-SF_hydro_IG_5-nucl"/>
</dbReference>
<comment type="similarity">
    <text evidence="1">Belongs to the 5'(3')-deoxyribonucleotidase family.</text>
</comment>
<dbReference type="InterPro" id="IPR023214">
    <property type="entry name" value="HAD_sf"/>
</dbReference>
<keyword evidence="6" id="KW-1185">Reference proteome</keyword>
<keyword evidence="4" id="KW-0460">Magnesium</keyword>
<dbReference type="Gene3D" id="3.40.50.1000">
    <property type="entry name" value="HAD superfamily/HAD-like"/>
    <property type="match status" value="1"/>
</dbReference>
<dbReference type="PANTHER" id="PTHR12103:SF12">
    <property type="entry name" value="FI20020P1"/>
    <property type="match status" value="1"/>
</dbReference>
<comment type="caution">
    <text evidence="5">The sequence shown here is derived from an EMBL/GenBank/DDBJ whole genome shotgun (WGS) entry which is preliminary data.</text>
</comment>
<dbReference type="PANTHER" id="PTHR12103">
    <property type="entry name" value="5'-NUCLEOTIDASE DOMAIN-CONTAINING"/>
    <property type="match status" value="1"/>
</dbReference>
<keyword evidence="2" id="KW-0479">Metal-binding</keyword>
<reference evidence="5" key="1">
    <citation type="journal article" date="2023" name="Insect Mol. Biol.">
        <title>Genome sequencing provides insights into the evolution of gene families encoding plant cell wall-degrading enzymes in longhorned beetles.</title>
        <authorList>
            <person name="Shin N.R."/>
            <person name="Okamura Y."/>
            <person name="Kirsch R."/>
            <person name="Pauchet Y."/>
        </authorList>
    </citation>
    <scope>NUCLEOTIDE SEQUENCE</scope>
    <source>
        <strain evidence="5">MMC_N1</strain>
    </source>
</reference>
<dbReference type="SUPFAM" id="SSF56784">
    <property type="entry name" value="HAD-like"/>
    <property type="match status" value="1"/>
</dbReference>
<evidence type="ECO:0000313" key="5">
    <source>
        <dbReference type="EMBL" id="KAJ8973332.1"/>
    </source>
</evidence>
<evidence type="ECO:0000256" key="2">
    <source>
        <dbReference type="ARBA" id="ARBA00022723"/>
    </source>
</evidence>
<dbReference type="InterPro" id="IPR036412">
    <property type="entry name" value="HAD-like_sf"/>
</dbReference>
<evidence type="ECO:0000313" key="6">
    <source>
        <dbReference type="Proteomes" id="UP001162164"/>
    </source>
</evidence>
<dbReference type="Proteomes" id="UP001162164">
    <property type="component" value="Unassembled WGS sequence"/>
</dbReference>
<evidence type="ECO:0008006" key="7">
    <source>
        <dbReference type="Google" id="ProtNLM"/>
    </source>
</evidence>
<sequence>MDLYGFFYFLGTVKQLQDLTGWQGHQVLYFGDHPYSDLADVTLEHGWRTGAIITELTHEIATLNDPVFKKNANWLQMLTQLIEDHQDCEDLEEQQILAKWMGERDKLRNDIKYVFNKQFGSVFRLTTTQRIFPDDYLGLQDIYTPNISNLLNYSVNHTFYPRRGVMPHEYISYFV</sequence>
<protein>
    <recommendedName>
        <fullName evidence="7">5'-nucleotidase domain-containing protein 3</fullName>
    </recommendedName>
</protein>